<sequence>SVPVAFFADDTVQLSADVRCLQQQLSPVDLYCAGSCAMLNPEKSVIMSLNNHR</sequence>
<dbReference type="RefSeq" id="XP_009532217.1">
    <property type="nucleotide sequence ID" value="XM_009533922.1"/>
</dbReference>
<evidence type="ECO:0008006" key="3">
    <source>
        <dbReference type="Google" id="ProtNLM"/>
    </source>
</evidence>
<feature type="non-terminal residue" evidence="1">
    <location>
        <position position="53"/>
    </location>
</feature>
<dbReference type="InParanoid" id="G4ZXS6"/>
<dbReference type="GeneID" id="20652426"/>
<keyword evidence="2" id="KW-1185">Reference proteome</keyword>
<evidence type="ECO:0000313" key="2">
    <source>
        <dbReference type="Proteomes" id="UP000002640"/>
    </source>
</evidence>
<dbReference type="EMBL" id="JH159157">
    <property type="protein sequence ID" value="EGZ11884.1"/>
    <property type="molecule type" value="Genomic_DNA"/>
</dbReference>
<protein>
    <recommendedName>
        <fullName evidence="3">Reverse transcriptase domain-containing protein</fullName>
    </recommendedName>
</protein>
<evidence type="ECO:0000313" key="1">
    <source>
        <dbReference type="EMBL" id="EGZ11884.1"/>
    </source>
</evidence>
<proteinExistence type="predicted"/>
<dbReference type="AlphaFoldDB" id="G4ZXS6"/>
<dbReference type="KEGG" id="psoj:PHYSODRAFT_434404"/>
<feature type="non-terminal residue" evidence="1">
    <location>
        <position position="1"/>
    </location>
</feature>
<gene>
    <name evidence="1" type="ORF">PHYSODRAFT_434404</name>
</gene>
<reference evidence="1 2" key="1">
    <citation type="journal article" date="2006" name="Science">
        <title>Phytophthora genome sequences uncover evolutionary origins and mechanisms of pathogenesis.</title>
        <authorList>
            <person name="Tyler B.M."/>
            <person name="Tripathy S."/>
            <person name="Zhang X."/>
            <person name="Dehal P."/>
            <person name="Jiang R.H."/>
            <person name="Aerts A."/>
            <person name="Arredondo F.D."/>
            <person name="Baxter L."/>
            <person name="Bensasson D."/>
            <person name="Beynon J.L."/>
            <person name="Chapman J."/>
            <person name="Damasceno C.M."/>
            <person name="Dorrance A.E."/>
            <person name="Dou D."/>
            <person name="Dickerman A.W."/>
            <person name="Dubchak I.L."/>
            <person name="Garbelotto M."/>
            <person name="Gijzen M."/>
            <person name="Gordon S.G."/>
            <person name="Govers F."/>
            <person name="Grunwald N.J."/>
            <person name="Huang W."/>
            <person name="Ivors K.L."/>
            <person name="Jones R.W."/>
            <person name="Kamoun S."/>
            <person name="Krampis K."/>
            <person name="Lamour K.H."/>
            <person name="Lee M.K."/>
            <person name="McDonald W.H."/>
            <person name="Medina M."/>
            <person name="Meijer H.J."/>
            <person name="Nordberg E.K."/>
            <person name="Maclean D.J."/>
            <person name="Ospina-Giraldo M.D."/>
            <person name="Morris P.F."/>
            <person name="Phuntumart V."/>
            <person name="Putnam N.H."/>
            <person name="Rash S."/>
            <person name="Rose J.K."/>
            <person name="Sakihama Y."/>
            <person name="Salamov A.A."/>
            <person name="Savidor A."/>
            <person name="Scheuring C.F."/>
            <person name="Smith B.M."/>
            <person name="Sobral B.W."/>
            <person name="Terry A."/>
            <person name="Torto-Alalibo T.A."/>
            <person name="Win J."/>
            <person name="Xu Z."/>
            <person name="Zhang H."/>
            <person name="Grigoriev I.V."/>
            <person name="Rokhsar D.S."/>
            <person name="Boore J.L."/>
        </authorList>
    </citation>
    <scope>NUCLEOTIDE SEQUENCE [LARGE SCALE GENOMIC DNA]</scope>
    <source>
        <strain evidence="1 2">P6497</strain>
    </source>
</reference>
<accession>G4ZXS6</accession>
<dbReference type="Proteomes" id="UP000002640">
    <property type="component" value="Unassembled WGS sequence"/>
</dbReference>
<organism evidence="1 2">
    <name type="scientific">Phytophthora sojae (strain P6497)</name>
    <name type="common">Soybean stem and root rot agent</name>
    <name type="synonym">Phytophthora megasperma f. sp. glycines</name>
    <dbReference type="NCBI Taxonomy" id="1094619"/>
    <lineage>
        <taxon>Eukaryota</taxon>
        <taxon>Sar</taxon>
        <taxon>Stramenopiles</taxon>
        <taxon>Oomycota</taxon>
        <taxon>Peronosporomycetes</taxon>
        <taxon>Peronosporales</taxon>
        <taxon>Peronosporaceae</taxon>
        <taxon>Phytophthora</taxon>
    </lineage>
</organism>
<name>G4ZXS6_PHYSP</name>